<evidence type="ECO:0000313" key="2">
    <source>
        <dbReference type="EMBL" id="QKJ65843.1"/>
    </source>
</evidence>
<keyword evidence="3" id="KW-1185">Reference proteome</keyword>
<evidence type="ECO:0000256" key="1">
    <source>
        <dbReference type="SAM" id="SignalP"/>
    </source>
</evidence>
<dbReference type="EMBL" id="CP054143">
    <property type="protein sequence ID" value="QKJ65843.1"/>
    <property type="molecule type" value="Genomic_DNA"/>
</dbReference>
<accession>A0A6M8SL87</accession>
<dbReference type="RefSeq" id="WP_173532351.1">
    <property type="nucleotide sequence ID" value="NZ_CP054143.1"/>
</dbReference>
<sequence>MRVSALVLSCILPLSLTAVPLYAVTFCPWKIPSDSKTERLINLTVVQFIDVNDEEVKIAFGGGNLGSGHDIRLATKNRDEGNKLIKSMQDAAKQCDK</sequence>
<evidence type="ECO:0000313" key="3">
    <source>
        <dbReference type="Proteomes" id="UP000504844"/>
    </source>
</evidence>
<protein>
    <submittedName>
        <fullName evidence="2">Uncharacterized protein</fullName>
    </submittedName>
</protein>
<feature type="signal peptide" evidence="1">
    <location>
        <begin position="1"/>
        <end position="23"/>
    </location>
</feature>
<gene>
    <name evidence="2" type="ORF">HQN60_03375</name>
</gene>
<name>A0A6M8SL87_9NEIS</name>
<organism evidence="2 3">
    <name type="scientific">Deefgea piscis</name>
    <dbReference type="NCBI Taxonomy" id="2739061"/>
    <lineage>
        <taxon>Bacteria</taxon>
        <taxon>Pseudomonadati</taxon>
        <taxon>Pseudomonadota</taxon>
        <taxon>Betaproteobacteria</taxon>
        <taxon>Neisseriales</taxon>
        <taxon>Chitinibacteraceae</taxon>
        <taxon>Deefgea</taxon>
    </lineage>
</organism>
<reference evidence="2 3" key="1">
    <citation type="submission" date="2020-05" db="EMBL/GenBank/DDBJ databases">
        <title>Complete genome sequence of Deefgea sp. D17.</title>
        <authorList>
            <person name="Bae J.-W."/>
            <person name="Han J.E."/>
        </authorList>
    </citation>
    <scope>NUCLEOTIDE SEQUENCE [LARGE SCALE GENOMIC DNA]</scope>
    <source>
        <strain evidence="2 3">D17</strain>
    </source>
</reference>
<keyword evidence="1" id="KW-0732">Signal</keyword>
<dbReference type="Proteomes" id="UP000504844">
    <property type="component" value="Chromosome"/>
</dbReference>
<feature type="chain" id="PRO_5026724395" evidence="1">
    <location>
        <begin position="24"/>
        <end position="97"/>
    </location>
</feature>
<dbReference type="KEGG" id="dee:HQN60_03375"/>
<dbReference type="AlphaFoldDB" id="A0A6M8SL87"/>
<proteinExistence type="predicted"/>